<feature type="transmembrane region" description="Helical" evidence="14">
    <location>
        <begin position="219"/>
        <end position="238"/>
    </location>
</feature>
<keyword evidence="11 14" id="KW-0472">Membrane</keyword>
<dbReference type="GO" id="GO:0006826">
    <property type="term" value="P:iron ion transport"/>
    <property type="evidence" value="ECO:0007669"/>
    <property type="project" value="TreeGrafter"/>
</dbReference>
<evidence type="ECO:0000256" key="12">
    <source>
        <dbReference type="ARBA" id="ARBA00048483"/>
    </source>
</evidence>
<keyword evidence="9" id="KW-0560">Oxidoreductase</keyword>
<organism evidence="16 17">
    <name type="scientific">Stachybotrys elegans</name>
    <dbReference type="NCBI Taxonomy" id="80388"/>
    <lineage>
        <taxon>Eukaryota</taxon>
        <taxon>Fungi</taxon>
        <taxon>Dikarya</taxon>
        <taxon>Ascomycota</taxon>
        <taxon>Pezizomycotina</taxon>
        <taxon>Sordariomycetes</taxon>
        <taxon>Hypocreomycetidae</taxon>
        <taxon>Hypocreales</taxon>
        <taxon>Stachybotryaceae</taxon>
        <taxon>Stachybotrys</taxon>
    </lineage>
</organism>
<feature type="transmembrane region" description="Helical" evidence="14">
    <location>
        <begin position="105"/>
        <end position="124"/>
    </location>
</feature>
<comment type="catalytic activity">
    <reaction evidence="12">
        <text>2 a Fe(II)-siderophore + NADP(+) + H(+) = 2 a Fe(III)-siderophore + NADPH</text>
        <dbReference type="Rhea" id="RHEA:28795"/>
        <dbReference type="Rhea" id="RHEA-COMP:11342"/>
        <dbReference type="Rhea" id="RHEA-COMP:11344"/>
        <dbReference type="ChEBI" id="CHEBI:15378"/>
        <dbReference type="ChEBI" id="CHEBI:29033"/>
        <dbReference type="ChEBI" id="CHEBI:29034"/>
        <dbReference type="ChEBI" id="CHEBI:57783"/>
        <dbReference type="ChEBI" id="CHEBI:58349"/>
        <dbReference type="EC" id="1.16.1.9"/>
    </reaction>
</comment>
<dbReference type="InterPro" id="IPR039261">
    <property type="entry name" value="FNR_nucleotide-bd"/>
</dbReference>
<evidence type="ECO:0000256" key="8">
    <source>
        <dbReference type="ARBA" id="ARBA00022989"/>
    </source>
</evidence>
<dbReference type="EC" id="1.16.1.9" evidence="3"/>
<dbReference type="EMBL" id="JAGPNK010000017">
    <property type="protein sequence ID" value="KAH7305761.1"/>
    <property type="molecule type" value="Genomic_DNA"/>
</dbReference>
<feature type="transmembrane region" description="Helical" evidence="14">
    <location>
        <begin position="144"/>
        <end position="162"/>
    </location>
</feature>
<dbReference type="CDD" id="cd06186">
    <property type="entry name" value="NOX_Duox_like_FAD_NADP"/>
    <property type="match status" value="1"/>
</dbReference>
<feature type="transmembrane region" description="Helical" evidence="14">
    <location>
        <begin position="334"/>
        <end position="359"/>
    </location>
</feature>
<dbReference type="SUPFAM" id="SSF63380">
    <property type="entry name" value="Riboflavin synthase domain-like"/>
    <property type="match status" value="1"/>
</dbReference>
<keyword evidence="7" id="KW-0249">Electron transport</keyword>
<comment type="caution">
    <text evidence="16">The sequence shown here is derived from an EMBL/GenBank/DDBJ whole genome shotgun (WGS) entry which is preliminary data.</text>
</comment>
<dbReference type="InterPro" id="IPR017938">
    <property type="entry name" value="Riboflavin_synthase-like_b-brl"/>
</dbReference>
<evidence type="ECO:0000256" key="6">
    <source>
        <dbReference type="ARBA" id="ARBA00022692"/>
    </source>
</evidence>
<feature type="transmembrane region" description="Helical" evidence="14">
    <location>
        <begin position="409"/>
        <end position="429"/>
    </location>
</feature>
<gene>
    <name evidence="16" type="ORF">B0I35DRAFT_454067</name>
</gene>
<dbReference type="PROSITE" id="PS51384">
    <property type="entry name" value="FAD_FR"/>
    <property type="match status" value="1"/>
</dbReference>
<evidence type="ECO:0000256" key="11">
    <source>
        <dbReference type="ARBA" id="ARBA00023136"/>
    </source>
</evidence>
<dbReference type="PANTHER" id="PTHR32361">
    <property type="entry name" value="FERRIC/CUPRIC REDUCTASE TRANSMEMBRANE COMPONENT"/>
    <property type="match status" value="1"/>
</dbReference>
<evidence type="ECO:0000256" key="2">
    <source>
        <dbReference type="ARBA" id="ARBA00006278"/>
    </source>
</evidence>
<keyword evidence="5" id="KW-1003">Cell membrane</keyword>
<evidence type="ECO:0000259" key="15">
    <source>
        <dbReference type="PROSITE" id="PS51384"/>
    </source>
</evidence>
<dbReference type="SFLD" id="SFLDS00052">
    <property type="entry name" value="Ferric_Reductase_Domain"/>
    <property type="match status" value="1"/>
</dbReference>
<dbReference type="Pfam" id="PF08030">
    <property type="entry name" value="NAD_binding_6"/>
    <property type="match status" value="1"/>
</dbReference>
<evidence type="ECO:0000256" key="10">
    <source>
        <dbReference type="ARBA" id="ARBA00023065"/>
    </source>
</evidence>
<evidence type="ECO:0000256" key="9">
    <source>
        <dbReference type="ARBA" id="ARBA00023002"/>
    </source>
</evidence>
<evidence type="ECO:0000313" key="16">
    <source>
        <dbReference type="EMBL" id="KAH7305761.1"/>
    </source>
</evidence>
<feature type="transmembrane region" description="Helical" evidence="14">
    <location>
        <begin position="45"/>
        <end position="70"/>
    </location>
</feature>
<feature type="region of interest" description="Disordered" evidence="13">
    <location>
        <begin position="490"/>
        <end position="521"/>
    </location>
</feature>
<dbReference type="GO" id="GO:0052851">
    <property type="term" value="F:ferric-chelate reductase (NADPH) activity"/>
    <property type="evidence" value="ECO:0007669"/>
    <property type="project" value="UniProtKB-EC"/>
</dbReference>
<evidence type="ECO:0000256" key="7">
    <source>
        <dbReference type="ARBA" id="ARBA00022982"/>
    </source>
</evidence>
<comment type="similarity">
    <text evidence="2">Belongs to the ferric reductase (FRE) family.</text>
</comment>
<dbReference type="Pfam" id="PF08022">
    <property type="entry name" value="FAD_binding_8"/>
    <property type="match status" value="1"/>
</dbReference>
<keyword evidence="8 14" id="KW-1133">Transmembrane helix</keyword>
<feature type="compositionally biased region" description="Basic and acidic residues" evidence="13">
    <location>
        <begin position="495"/>
        <end position="505"/>
    </location>
</feature>
<evidence type="ECO:0000256" key="4">
    <source>
        <dbReference type="ARBA" id="ARBA00022448"/>
    </source>
</evidence>
<dbReference type="Gene3D" id="3.40.50.80">
    <property type="entry name" value="Nucleotide-binding domain of ferredoxin-NADP reductase (FNR) module"/>
    <property type="match status" value="1"/>
</dbReference>
<dbReference type="OrthoDB" id="17725at2759"/>
<evidence type="ECO:0000256" key="13">
    <source>
        <dbReference type="SAM" id="MobiDB-lite"/>
    </source>
</evidence>
<dbReference type="GO" id="GO:0006879">
    <property type="term" value="P:intracellular iron ion homeostasis"/>
    <property type="evidence" value="ECO:0007669"/>
    <property type="project" value="TreeGrafter"/>
</dbReference>
<dbReference type="Pfam" id="PF01794">
    <property type="entry name" value="Ferric_reduct"/>
    <property type="match status" value="1"/>
</dbReference>
<accession>A0A8K0SH07</accession>
<sequence length="595" mass="66753">MPFSWLTHPVELHSWREAPPCELTPEQCAYQSGYWRWWYEADHRYALPTVALLLVAIILFTIANAFVIFAPAKWHQNRLLGRLLSYSRLLSYTSWRCGNWNTHSLGAYMLASVGFVFFFAMLLGPRPYYWPNTDEVNFGGSPPIATRAGWMSLACLPFVLILSTKANPIATLTGYSHEKLIVWHNWVAWAMFVLALVHTFPFIVYNIRAGDIVMQWSMGGLWPTGVIALIAQAWLTFMSIRWVRNAYYEFFKALHFLVAPVFIVFLFLHCDHVLSSWDYFIAAGVLYTLSWLYSQCRVFMEHGFRHRAEFSLATKETVKITIKTRALWRPGQHIYVRFLALGMHSLTAHPFTICSLPTFDDNNEMVLYVKRHGGLTGRLLKLAVRDATSSIPVLLDGPYGGLPARWYDGFGVALVVGGGSGIGFALSLAQHFLETSKSRQGNPQMILVLSSRDEGAKQWCIVALEKMVSEQSYYEDGSSLNFRVQIHYTGGDSSDSGHDEERKVEGGALKQSKSERNDGEMTEALEITSSTSRPDIHALTAEVASIPGSSVGLVVCGPSSMAHDMGQSAALAQRNILAGRAAAREVWYHTESFSS</sequence>
<keyword evidence="6 14" id="KW-0812">Transmembrane</keyword>
<dbReference type="InterPro" id="IPR013121">
    <property type="entry name" value="Fe_red_NAD-bd_6"/>
</dbReference>
<dbReference type="GO" id="GO:0015677">
    <property type="term" value="P:copper ion import"/>
    <property type="evidence" value="ECO:0007669"/>
    <property type="project" value="TreeGrafter"/>
</dbReference>
<keyword evidence="10" id="KW-0406">Ion transport</keyword>
<feature type="transmembrane region" description="Helical" evidence="14">
    <location>
        <begin position="250"/>
        <end position="268"/>
    </location>
</feature>
<evidence type="ECO:0000313" key="17">
    <source>
        <dbReference type="Proteomes" id="UP000813444"/>
    </source>
</evidence>
<reference evidence="16" key="1">
    <citation type="journal article" date="2021" name="Nat. Commun.">
        <title>Genetic determinants of endophytism in the Arabidopsis root mycobiome.</title>
        <authorList>
            <person name="Mesny F."/>
            <person name="Miyauchi S."/>
            <person name="Thiergart T."/>
            <person name="Pickel B."/>
            <person name="Atanasova L."/>
            <person name="Karlsson M."/>
            <person name="Huettel B."/>
            <person name="Barry K.W."/>
            <person name="Haridas S."/>
            <person name="Chen C."/>
            <person name="Bauer D."/>
            <person name="Andreopoulos W."/>
            <person name="Pangilinan J."/>
            <person name="LaButti K."/>
            <person name="Riley R."/>
            <person name="Lipzen A."/>
            <person name="Clum A."/>
            <person name="Drula E."/>
            <person name="Henrissat B."/>
            <person name="Kohler A."/>
            <person name="Grigoriev I.V."/>
            <person name="Martin F.M."/>
            <person name="Hacquard S."/>
        </authorList>
    </citation>
    <scope>NUCLEOTIDE SEQUENCE</scope>
    <source>
        <strain evidence="16">MPI-CAGE-CH-0235</strain>
    </source>
</reference>
<proteinExistence type="inferred from homology"/>
<evidence type="ECO:0000256" key="1">
    <source>
        <dbReference type="ARBA" id="ARBA00004651"/>
    </source>
</evidence>
<comment type="subcellular location">
    <subcellularLocation>
        <location evidence="1">Cell membrane</location>
        <topology evidence="1">Multi-pass membrane protein</topology>
    </subcellularLocation>
</comment>
<dbReference type="InterPro" id="IPR017927">
    <property type="entry name" value="FAD-bd_FR_type"/>
</dbReference>
<evidence type="ECO:0000256" key="14">
    <source>
        <dbReference type="SAM" id="Phobius"/>
    </source>
</evidence>
<evidence type="ECO:0000256" key="3">
    <source>
        <dbReference type="ARBA" id="ARBA00012668"/>
    </source>
</evidence>
<dbReference type="InterPro" id="IPR013112">
    <property type="entry name" value="FAD-bd_8"/>
</dbReference>
<dbReference type="SUPFAM" id="SSF52343">
    <property type="entry name" value="Ferredoxin reductase-like, C-terminal NADP-linked domain"/>
    <property type="match status" value="1"/>
</dbReference>
<feature type="domain" description="FAD-binding FR-type" evidence="15">
    <location>
        <begin position="297"/>
        <end position="405"/>
    </location>
</feature>
<feature type="transmembrane region" description="Helical" evidence="14">
    <location>
        <begin position="280"/>
        <end position="300"/>
    </location>
</feature>
<dbReference type="InterPro" id="IPR013130">
    <property type="entry name" value="Fe3_Rdtase_TM_dom"/>
</dbReference>
<dbReference type="Proteomes" id="UP000813444">
    <property type="component" value="Unassembled WGS sequence"/>
</dbReference>
<feature type="transmembrane region" description="Helical" evidence="14">
    <location>
        <begin position="183"/>
        <end position="207"/>
    </location>
</feature>
<dbReference type="InterPro" id="IPR051410">
    <property type="entry name" value="Ferric/Cupric_Reductase"/>
</dbReference>
<dbReference type="SFLD" id="SFLDG01168">
    <property type="entry name" value="Ferric_reductase_subgroup_(FRE"/>
    <property type="match status" value="1"/>
</dbReference>
<protein>
    <recommendedName>
        <fullName evidence="3">ferric-chelate reductase (NADPH)</fullName>
        <ecNumber evidence="3">1.16.1.9</ecNumber>
    </recommendedName>
</protein>
<name>A0A8K0SH07_9HYPO</name>
<dbReference type="GO" id="GO:0005886">
    <property type="term" value="C:plasma membrane"/>
    <property type="evidence" value="ECO:0007669"/>
    <property type="project" value="UniProtKB-SubCell"/>
</dbReference>
<keyword evidence="4" id="KW-0813">Transport</keyword>
<evidence type="ECO:0000256" key="5">
    <source>
        <dbReference type="ARBA" id="ARBA00022475"/>
    </source>
</evidence>
<dbReference type="AlphaFoldDB" id="A0A8K0SH07"/>
<keyword evidence="17" id="KW-1185">Reference proteome</keyword>